<evidence type="ECO:0000313" key="8">
    <source>
        <dbReference type="EMBL" id="KZS88988.1"/>
    </source>
</evidence>
<dbReference type="Pfam" id="PF01764">
    <property type="entry name" value="Lipase_3"/>
    <property type="match status" value="1"/>
</dbReference>
<feature type="transmembrane region" description="Helical" evidence="6">
    <location>
        <begin position="77"/>
        <end position="103"/>
    </location>
</feature>
<dbReference type="AlphaFoldDB" id="A0A164PS53"/>
<keyword evidence="6" id="KW-1133">Transmembrane helix</keyword>
<reference evidence="8 9" key="1">
    <citation type="journal article" date="2016" name="Mol. Biol. Evol.">
        <title>Comparative Genomics of Early-Diverging Mushroom-Forming Fungi Provides Insights into the Origins of Lignocellulose Decay Capabilities.</title>
        <authorList>
            <person name="Nagy L.G."/>
            <person name="Riley R."/>
            <person name="Tritt A."/>
            <person name="Adam C."/>
            <person name="Daum C."/>
            <person name="Floudas D."/>
            <person name="Sun H."/>
            <person name="Yadav J.S."/>
            <person name="Pangilinan J."/>
            <person name="Larsson K.H."/>
            <person name="Matsuura K."/>
            <person name="Barry K."/>
            <person name="Labutti K."/>
            <person name="Kuo R."/>
            <person name="Ohm R.A."/>
            <person name="Bhattacharya S.S."/>
            <person name="Shirouzu T."/>
            <person name="Yoshinaga Y."/>
            <person name="Martin F.M."/>
            <person name="Grigoriev I.V."/>
            <person name="Hibbett D.S."/>
        </authorList>
    </citation>
    <scope>NUCLEOTIDE SEQUENCE [LARGE SCALE GENOMIC DNA]</scope>
    <source>
        <strain evidence="8 9">HHB9708</strain>
    </source>
</reference>
<keyword evidence="6" id="KW-0472">Membrane</keyword>
<name>A0A164PS53_9AGAM</name>
<feature type="transmembrane region" description="Helical" evidence="6">
    <location>
        <begin position="109"/>
        <end position="142"/>
    </location>
</feature>
<proteinExistence type="inferred from homology"/>
<keyword evidence="9" id="KW-1185">Reference proteome</keyword>
<evidence type="ECO:0000256" key="5">
    <source>
        <dbReference type="SAM" id="MobiDB-lite"/>
    </source>
</evidence>
<evidence type="ECO:0000313" key="9">
    <source>
        <dbReference type="Proteomes" id="UP000076722"/>
    </source>
</evidence>
<dbReference type="STRING" id="1314777.A0A164PS53"/>
<keyword evidence="8" id="KW-0378">Hydrolase</keyword>
<accession>A0A164PS53</accession>
<comment type="similarity">
    <text evidence="2">Belongs to the AB hydrolase superfamily. Lipase family. Class 3 subfamily.</text>
</comment>
<dbReference type="PANTHER" id="PTHR45856">
    <property type="entry name" value="ALPHA/BETA-HYDROLASES SUPERFAMILY PROTEIN"/>
    <property type="match status" value="1"/>
</dbReference>
<evidence type="ECO:0000259" key="7">
    <source>
        <dbReference type="Pfam" id="PF01764"/>
    </source>
</evidence>
<dbReference type="OrthoDB" id="426718at2759"/>
<protein>
    <submittedName>
        <fullName evidence="8">Alpha/beta-hydrolase</fullName>
    </submittedName>
</protein>
<dbReference type="InterPro" id="IPR051218">
    <property type="entry name" value="Sec_MonoDiacylglyc_Lipase"/>
</dbReference>
<evidence type="ECO:0000256" key="2">
    <source>
        <dbReference type="ARBA" id="ARBA00043996"/>
    </source>
</evidence>
<evidence type="ECO:0000256" key="3">
    <source>
        <dbReference type="ARBA" id="ARBA00047591"/>
    </source>
</evidence>
<evidence type="ECO:0000256" key="6">
    <source>
        <dbReference type="SAM" id="Phobius"/>
    </source>
</evidence>
<dbReference type="CDD" id="cd00519">
    <property type="entry name" value="Lipase_3"/>
    <property type="match status" value="1"/>
</dbReference>
<dbReference type="GO" id="GO:0016787">
    <property type="term" value="F:hydrolase activity"/>
    <property type="evidence" value="ECO:0007669"/>
    <property type="project" value="UniProtKB-KW"/>
</dbReference>
<keyword evidence="6" id="KW-0812">Transmembrane</keyword>
<dbReference type="Gene3D" id="3.40.50.1820">
    <property type="entry name" value="alpha/beta hydrolase"/>
    <property type="match status" value="1"/>
</dbReference>
<dbReference type="Proteomes" id="UP000076722">
    <property type="component" value="Unassembled WGS sequence"/>
</dbReference>
<dbReference type="PANTHER" id="PTHR45856:SF24">
    <property type="entry name" value="FUNGAL LIPASE-LIKE DOMAIN-CONTAINING PROTEIN"/>
    <property type="match status" value="1"/>
</dbReference>
<keyword evidence="1" id="KW-1015">Disulfide bond</keyword>
<sequence length="601" mass="68106">MSEGLDAKENGKPHWHQEVDNGHVSHDREEDLSGEMTNTEDPELLEEIHRPVYDEILYMARSDRTVKKKDDYWLKLVWTYTGAYVTFLYTIWSYTFISIFFGHLYLIDIFGAVFLATGASIVLGALLVWCIIGHSLPFLLALKFYRKISGDHNRSLVNILFNMFHLTDEQVKNAKEALSAPPPNTPADSGEDLGLGSFQTPRTFNLDAAKMLFQFASLMYERTSDATQEAILHTRHSEKFRTTIKRISNYPFYRLTHPGGLPGAVLGDPEAAQVKDDFKYNDKDTGIAQIISQWQVQYAVASELNSVSSAFSALFWDPHSNWIVVAFKGTSPTEYDEWVSDFTYLLEEAGDYIRGFSKVHRGFLRRMFPTLNEASGARQPYDTIADAVRRVSDNLLNRVPKPPYINVWFTGHSLGCATASLAYSKAVVDEEGLGPREKIIVRDAYLFAAPICCDVDSRNAFNDRLLSHPKQPKTMWRITNRHDAVATLLPDSGDLIESSSPKDSIFMFCHLGAEIKMQTYPKPCKVLLSGRPFDEETPVDITSRFDDKDFKAAAEKGSGVSHCTLWLQNLPLVGRFVQHGTTFYWDQLERIGPGECKWINR</sequence>
<organism evidence="8 9">
    <name type="scientific">Sistotremastrum niveocremeum HHB9708</name>
    <dbReference type="NCBI Taxonomy" id="1314777"/>
    <lineage>
        <taxon>Eukaryota</taxon>
        <taxon>Fungi</taxon>
        <taxon>Dikarya</taxon>
        <taxon>Basidiomycota</taxon>
        <taxon>Agaricomycotina</taxon>
        <taxon>Agaricomycetes</taxon>
        <taxon>Sistotremastrales</taxon>
        <taxon>Sistotremastraceae</taxon>
        <taxon>Sertulicium</taxon>
        <taxon>Sertulicium niveocremeum</taxon>
    </lineage>
</organism>
<comment type="catalytic activity">
    <reaction evidence="3">
        <text>a diacylglycerol + H2O = a monoacylglycerol + a fatty acid + H(+)</text>
        <dbReference type="Rhea" id="RHEA:32731"/>
        <dbReference type="ChEBI" id="CHEBI:15377"/>
        <dbReference type="ChEBI" id="CHEBI:15378"/>
        <dbReference type="ChEBI" id="CHEBI:17408"/>
        <dbReference type="ChEBI" id="CHEBI:18035"/>
        <dbReference type="ChEBI" id="CHEBI:28868"/>
    </reaction>
</comment>
<dbReference type="SUPFAM" id="SSF53474">
    <property type="entry name" value="alpha/beta-Hydrolases"/>
    <property type="match status" value="1"/>
</dbReference>
<feature type="region of interest" description="Disordered" evidence="5">
    <location>
        <begin position="1"/>
        <end position="20"/>
    </location>
</feature>
<evidence type="ECO:0000256" key="4">
    <source>
        <dbReference type="ARBA" id="ARBA00048461"/>
    </source>
</evidence>
<dbReference type="GO" id="GO:0006629">
    <property type="term" value="P:lipid metabolic process"/>
    <property type="evidence" value="ECO:0007669"/>
    <property type="project" value="InterPro"/>
</dbReference>
<gene>
    <name evidence="8" type="ORF">SISNIDRAFT_489644</name>
</gene>
<comment type="catalytic activity">
    <reaction evidence="4">
        <text>a monoacylglycerol + H2O = glycerol + a fatty acid + H(+)</text>
        <dbReference type="Rhea" id="RHEA:15245"/>
        <dbReference type="ChEBI" id="CHEBI:15377"/>
        <dbReference type="ChEBI" id="CHEBI:15378"/>
        <dbReference type="ChEBI" id="CHEBI:17408"/>
        <dbReference type="ChEBI" id="CHEBI:17754"/>
        <dbReference type="ChEBI" id="CHEBI:28868"/>
    </reaction>
</comment>
<dbReference type="EMBL" id="KV419431">
    <property type="protein sequence ID" value="KZS88988.1"/>
    <property type="molecule type" value="Genomic_DNA"/>
</dbReference>
<evidence type="ECO:0000256" key="1">
    <source>
        <dbReference type="ARBA" id="ARBA00023157"/>
    </source>
</evidence>
<dbReference type="InterPro" id="IPR002921">
    <property type="entry name" value="Fungal_lipase-type"/>
</dbReference>
<dbReference type="InterPro" id="IPR029058">
    <property type="entry name" value="AB_hydrolase_fold"/>
</dbReference>
<feature type="domain" description="Fungal lipase-type" evidence="7">
    <location>
        <begin position="324"/>
        <end position="490"/>
    </location>
</feature>